<accession>A0ABR4JU15</accession>
<gene>
    <name evidence="2" type="ORF">BJX68DRAFT_270529</name>
</gene>
<feature type="compositionally biased region" description="Basic and acidic residues" evidence="1">
    <location>
        <begin position="262"/>
        <end position="278"/>
    </location>
</feature>
<dbReference type="GeneID" id="98161852"/>
<feature type="compositionally biased region" description="Acidic residues" evidence="1">
    <location>
        <begin position="251"/>
        <end position="261"/>
    </location>
</feature>
<keyword evidence="3" id="KW-1185">Reference proteome</keyword>
<comment type="caution">
    <text evidence="2">The sequence shown here is derived from an EMBL/GenBank/DDBJ whole genome shotgun (WGS) entry which is preliminary data.</text>
</comment>
<protein>
    <submittedName>
        <fullName evidence="2">Uncharacterized protein</fullName>
    </submittedName>
</protein>
<organism evidence="2 3">
    <name type="scientific">Aspergillus pseudodeflectus</name>
    <dbReference type="NCBI Taxonomy" id="176178"/>
    <lineage>
        <taxon>Eukaryota</taxon>
        <taxon>Fungi</taxon>
        <taxon>Dikarya</taxon>
        <taxon>Ascomycota</taxon>
        <taxon>Pezizomycotina</taxon>
        <taxon>Eurotiomycetes</taxon>
        <taxon>Eurotiomycetidae</taxon>
        <taxon>Eurotiales</taxon>
        <taxon>Aspergillaceae</taxon>
        <taxon>Aspergillus</taxon>
        <taxon>Aspergillus subgen. Nidulantes</taxon>
    </lineage>
</organism>
<feature type="region of interest" description="Disordered" evidence="1">
    <location>
        <begin position="250"/>
        <end position="278"/>
    </location>
</feature>
<dbReference type="RefSeq" id="XP_070895158.1">
    <property type="nucleotide sequence ID" value="XM_071046688.1"/>
</dbReference>
<proteinExistence type="predicted"/>
<dbReference type="Proteomes" id="UP001610444">
    <property type="component" value="Unassembled WGS sequence"/>
</dbReference>
<reference evidence="2 3" key="1">
    <citation type="submission" date="2024-07" db="EMBL/GenBank/DDBJ databases">
        <title>Section-level genome sequencing and comparative genomics of Aspergillus sections Usti and Cavernicolus.</title>
        <authorList>
            <consortium name="Lawrence Berkeley National Laboratory"/>
            <person name="Nybo J.L."/>
            <person name="Vesth T.C."/>
            <person name="Theobald S."/>
            <person name="Frisvad J.C."/>
            <person name="Larsen T.O."/>
            <person name="Kjaerboelling I."/>
            <person name="Rothschild-Mancinelli K."/>
            <person name="Lyhne E.K."/>
            <person name="Kogle M.E."/>
            <person name="Barry K."/>
            <person name="Clum A."/>
            <person name="Na H."/>
            <person name="Ledsgaard L."/>
            <person name="Lin J."/>
            <person name="Lipzen A."/>
            <person name="Kuo A."/>
            <person name="Riley R."/>
            <person name="Mondo S."/>
            <person name="LaButti K."/>
            <person name="Haridas S."/>
            <person name="Pangalinan J."/>
            <person name="Salamov A.A."/>
            <person name="Simmons B.A."/>
            <person name="Magnuson J.K."/>
            <person name="Chen J."/>
            <person name="Drula E."/>
            <person name="Henrissat B."/>
            <person name="Wiebenga A."/>
            <person name="Lubbers R.J."/>
            <person name="Gomes A.C."/>
            <person name="Macurrencykelacurrency M.R."/>
            <person name="Stajich J."/>
            <person name="Grigoriev I.V."/>
            <person name="Mortensen U.H."/>
            <person name="De vries R.P."/>
            <person name="Baker S.E."/>
            <person name="Andersen M.R."/>
        </authorList>
    </citation>
    <scope>NUCLEOTIDE SEQUENCE [LARGE SCALE GENOMIC DNA]</scope>
    <source>
        <strain evidence="2 3">CBS 756.74</strain>
    </source>
</reference>
<name>A0ABR4JU15_9EURO</name>
<evidence type="ECO:0000313" key="2">
    <source>
        <dbReference type="EMBL" id="KAL2842592.1"/>
    </source>
</evidence>
<evidence type="ECO:0000256" key="1">
    <source>
        <dbReference type="SAM" id="MobiDB-lite"/>
    </source>
</evidence>
<evidence type="ECO:0000313" key="3">
    <source>
        <dbReference type="Proteomes" id="UP001610444"/>
    </source>
</evidence>
<sequence>MHSMSTLGPADLTPTINPGIRRIGFAEDFAQFTVAHLLVHGWGLKRDSPECTDPPTGDFAAWSQGINTLSVAEREALPRDEDQGTVHTPWRDQVYYMWNHVFYDVGNWVSGNYGTGRFNPPGINVFEIRFPALHEGGNGNGNGDGDAEQKKSGRLPISTKVWPESSTLLAAAYLAPGISLRVETLEPGQSEDEETFHPGEFTHGDRYTVWYVKKGLQLRLFVDGTWEEESVGGLAAVMVWGAMLGERIVYEESEDDEDDADDVGHNESEEASKGEEAK</sequence>
<dbReference type="EMBL" id="JBFXLR010000050">
    <property type="protein sequence ID" value="KAL2842592.1"/>
    <property type="molecule type" value="Genomic_DNA"/>
</dbReference>